<accession>A0A3R6Y719</accession>
<feature type="transmembrane region" description="Helical" evidence="8">
    <location>
        <begin position="517"/>
        <end position="538"/>
    </location>
</feature>
<feature type="transmembrane region" description="Helical" evidence="8">
    <location>
        <begin position="475"/>
        <end position="497"/>
    </location>
</feature>
<feature type="compositionally biased region" description="Low complexity" evidence="7">
    <location>
        <begin position="29"/>
        <end position="39"/>
    </location>
</feature>
<feature type="transmembrane region" description="Helical" evidence="8">
    <location>
        <begin position="407"/>
        <end position="424"/>
    </location>
</feature>
<gene>
    <name evidence="9" type="ORF">DYB35_007478</name>
    <name evidence="10" type="ORF">DYB37_007372</name>
</gene>
<dbReference type="AlphaFoldDB" id="A0A3R6Y719"/>
<evidence type="ECO:0000313" key="11">
    <source>
        <dbReference type="Proteomes" id="UP000285430"/>
    </source>
</evidence>
<dbReference type="VEuPathDB" id="FungiDB:H257_06630"/>
<dbReference type="Proteomes" id="UP000285430">
    <property type="component" value="Unassembled WGS sequence"/>
</dbReference>
<comment type="caution">
    <text evidence="10">The sequence shown here is derived from an EMBL/GenBank/DDBJ whole genome shotgun (WGS) entry which is preliminary data.</text>
</comment>
<keyword evidence="5 8" id="KW-1133">Transmembrane helix</keyword>
<feature type="transmembrane region" description="Helical" evidence="8">
    <location>
        <begin position="119"/>
        <end position="137"/>
    </location>
</feature>
<feature type="transmembrane region" description="Helical" evidence="8">
    <location>
        <begin position="91"/>
        <end position="113"/>
    </location>
</feature>
<dbReference type="GO" id="GO:0016020">
    <property type="term" value="C:membrane"/>
    <property type="evidence" value="ECO:0007669"/>
    <property type="project" value="UniProtKB-SubCell"/>
</dbReference>
<evidence type="ECO:0000256" key="4">
    <source>
        <dbReference type="ARBA" id="ARBA00022692"/>
    </source>
</evidence>
<feature type="transmembrane region" description="Helical" evidence="8">
    <location>
        <begin position="340"/>
        <end position="360"/>
    </location>
</feature>
<feature type="transmembrane region" description="Helical" evidence="8">
    <location>
        <begin position="54"/>
        <end position="79"/>
    </location>
</feature>
<evidence type="ECO:0000256" key="5">
    <source>
        <dbReference type="ARBA" id="ARBA00022989"/>
    </source>
</evidence>
<evidence type="ECO:0000256" key="6">
    <source>
        <dbReference type="ARBA" id="ARBA00023136"/>
    </source>
</evidence>
<evidence type="ECO:0000313" key="10">
    <source>
        <dbReference type="EMBL" id="RHZ35127.1"/>
    </source>
</evidence>
<dbReference type="InterPro" id="IPR039309">
    <property type="entry name" value="BT1"/>
</dbReference>
<keyword evidence="3" id="KW-0813">Transport</keyword>
<proteinExistence type="inferred from homology"/>
<feature type="region of interest" description="Disordered" evidence="7">
    <location>
        <begin position="1"/>
        <end position="39"/>
    </location>
</feature>
<keyword evidence="4 8" id="KW-0812">Transmembrane</keyword>
<feature type="transmembrane region" description="Helical" evidence="8">
    <location>
        <begin position="255"/>
        <end position="275"/>
    </location>
</feature>
<evidence type="ECO:0000256" key="2">
    <source>
        <dbReference type="ARBA" id="ARBA00007015"/>
    </source>
</evidence>
<reference evidence="11 12" key="1">
    <citation type="submission" date="2018-08" db="EMBL/GenBank/DDBJ databases">
        <title>Aphanomyces genome sequencing and annotation.</title>
        <authorList>
            <person name="Minardi D."/>
            <person name="Oidtmann B."/>
            <person name="Van Der Giezen M."/>
            <person name="Studholme D.J."/>
        </authorList>
    </citation>
    <scope>NUCLEOTIDE SEQUENCE [LARGE SCALE GENOMIC DNA]</scope>
    <source>
        <strain evidence="10 11">Da</strain>
        <strain evidence="9 12">Sv</strain>
    </source>
</reference>
<dbReference type="Pfam" id="PF03092">
    <property type="entry name" value="BT1"/>
    <property type="match status" value="1"/>
</dbReference>
<dbReference type="PANTHER" id="PTHR31585">
    <property type="entry name" value="FOLATE-BIOPTERIN TRANSPORTER 1, CHLOROPLASTIC"/>
    <property type="match status" value="1"/>
</dbReference>
<dbReference type="InterPro" id="IPR036259">
    <property type="entry name" value="MFS_trans_sf"/>
</dbReference>
<evidence type="ECO:0000313" key="12">
    <source>
        <dbReference type="Proteomes" id="UP000285712"/>
    </source>
</evidence>
<dbReference type="SUPFAM" id="SSF103473">
    <property type="entry name" value="MFS general substrate transporter"/>
    <property type="match status" value="1"/>
</dbReference>
<dbReference type="Gene3D" id="1.20.1250.20">
    <property type="entry name" value="MFS general substrate transporter like domains"/>
    <property type="match status" value="1"/>
</dbReference>
<comment type="subcellular location">
    <subcellularLocation>
        <location evidence="1">Membrane</location>
        <topology evidence="1">Multi-pass membrane protein</topology>
    </subcellularLocation>
</comment>
<evidence type="ECO:0000256" key="7">
    <source>
        <dbReference type="SAM" id="MobiDB-lite"/>
    </source>
</evidence>
<dbReference type="Proteomes" id="UP000285712">
    <property type="component" value="Unassembled WGS sequence"/>
</dbReference>
<evidence type="ECO:0000256" key="8">
    <source>
        <dbReference type="SAM" id="Phobius"/>
    </source>
</evidence>
<name>A0A3R6Y719_APHAT</name>
<organism evidence="10 11">
    <name type="scientific">Aphanomyces astaci</name>
    <name type="common">Crayfish plague agent</name>
    <dbReference type="NCBI Taxonomy" id="112090"/>
    <lineage>
        <taxon>Eukaryota</taxon>
        <taxon>Sar</taxon>
        <taxon>Stramenopiles</taxon>
        <taxon>Oomycota</taxon>
        <taxon>Saprolegniomycetes</taxon>
        <taxon>Saprolegniales</taxon>
        <taxon>Verrucalvaceae</taxon>
        <taxon>Aphanomyces</taxon>
    </lineage>
</organism>
<sequence>MKEHDTKSIGVDDDGNDFSEAKSPNYVESRSSASGALRSGPVPVYTSPEVVGLLAQYVAIGLCYGALPNLMYPLFAAYFHMTGSQFNSVKTLMGIGWSVKVFIGLLSDCVPLFGYRRKSWMLFGWSFCFLFMVVLATRDFGRPYYTDRSIVGIAAAKLTAAQNATLNADAPATGATVSILCGLATLSYIFAAVPSDALVVAVAQREPMAVRGRLQSMVYMTRTLATMLSSAMIGFGLNSPDFSGSFGWDMGQHTIFVLLAVVTGAMVPITWWCVLDERHPIMESFRAYAHQFWNLVQKRATWQIMLFSLLFNLLNSGVTSTAAPYVMLRWAKVENLNYQLMNVAGNLVFAVTLGAMGGWGTMWNWPLVVVVTTVTANAIDAFVQFLTIYDVLRNQWFYIGVPLAENLPYAMQFIVTTFVIVELAEEGNEGITYGLFTTVTNLPIAVGPVISNAIFSSFDVSENAIAADSVDTRHQVAWTYIIYYFTTIAACLTVVLLPSQKPALHALQATGGRHPFIGGAVLVVCLVMLVYSVVASLLPMYETTSCLVVAGGKGCNQPSV</sequence>
<dbReference type="EMBL" id="QUTG01002478">
    <property type="protein sequence ID" value="RHY96105.1"/>
    <property type="molecule type" value="Genomic_DNA"/>
</dbReference>
<feature type="transmembrane region" description="Helical" evidence="8">
    <location>
        <begin position="304"/>
        <end position="328"/>
    </location>
</feature>
<protein>
    <submittedName>
        <fullName evidence="10">Uncharacterized protein</fullName>
    </submittedName>
</protein>
<comment type="similarity">
    <text evidence="2">Belongs to the major facilitator superfamily. Folate-biopterin transporter (TC 2.A.71) family.</text>
</comment>
<evidence type="ECO:0000256" key="1">
    <source>
        <dbReference type="ARBA" id="ARBA00004141"/>
    </source>
</evidence>
<evidence type="ECO:0000256" key="3">
    <source>
        <dbReference type="ARBA" id="ARBA00022448"/>
    </source>
</evidence>
<dbReference type="EMBL" id="QUTH01000008">
    <property type="protein sequence ID" value="RHZ35127.1"/>
    <property type="molecule type" value="Genomic_DNA"/>
</dbReference>
<feature type="transmembrane region" description="Helical" evidence="8">
    <location>
        <begin position="431"/>
        <end position="455"/>
    </location>
</feature>
<feature type="transmembrane region" description="Helical" evidence="8">
    <location>
        <begin position="367"/>
        <end position="387"/>
    </location>
</feature>
<feature type="transmembrane region" description="Helical" evidence="8">
    <location>
        <begin position="217"/>
        <end position="235"/>
    </location>
</feature>
<keyword evidence="6 8" id="KW-0472">Membrane</keyword>
<evidence type="ECO:0000313" key="9">
    <source>
        <dbReference type="EMBL" id="RHY96105.1"/>
    </source>
</evidence>
<dbReference type="PANTHER" id="PTHR31585:SF5">
    <property type="entry name" value="RNA-BINDING S4 DOMAIN-CONTAINING PROTEIN"/>
    <property type="match status" value="1"/>
</dbReference>